<dbReference type="RefSeq" id="WP_083603388.1">
    <property type="nucleotide sequence ID" value="NZ_CP014332.1"/>
</dbReference>
<gene>
    <name evidence="1" type="ORF">FOL01_0164</name>
</gene>
<dbReference type="EMBL" id="CP014332">
    <property type="protein sequence ID" value="APS41023.1"/>
    <property type="molecule type" value="Genomic_DNA"/>
</dbReference>
<sequence>MADTGQRPKMRDNDVSFFLNVLPNTIKATLNVAQLGKVTRLYDDNKKAEVQPLALSSDETPRARLIGVHVGKTKRSIIAVGDVVVVMFMDRSIANFDGSNKLFKLSANRLHDLNDSFIVEVY</sequence>
<evidence type="ECO:0000313" key="1">
    <source>
        <dbReference type="EMBL" id="APS41023.1"/>
    </source>
</evidence>
<keyword evidence="2" id="KW-1185">Reference proteome</keyword>
<dbReference type="AlphaFoldDB" id="A0A1L6R932"/>
<accession>A0A1L6R932</accession>
<proteinExistence type="predicted"/>
<dbReference type="KEGG" id="wjo:FOL01_0164"/>
<reference evidence="1 2" key="1">
    <citation type="submission" date="2016-02" db="EMBL/GenBank/DDBJ databases">
        <title>Complete Genome Sequence of Weissella jogaejeotgali FOL01.</title>
        <authorList>
            <person name="Lee J.-H."/>
            <person name="Ku H.-J."/>
        </authorList>
    </citation>
    <scope>NUCLEOTIDE SEQUENCE [LARGE SCALE GENOMIC DNA]</scope>
    <source>
        <strain evidence="1 2">FOL01</strain>
    </source>
</reference>
<evidence type="ECO:0000313" key="2">
    <source>
        <dbReference type="Proteomes" id="UP000185473"/>
    </source>
</evidence>
<name>A0A1L6R932_9LACO</name>
<protein>
    <submittedName>
        <fullName evidence="1">Uncharacterized protein</fullName>
    </submittedName>
</protein>
<dbReference type="OrthoDB" id="2311966at2"/>
<organism evidence="1 2">
    <name type="scientific">Weissella jogaejeotgali</name>
    <dbReference type="NCBI Taxonomy" id="1631871"/>
    <lineage>
        <taxon>Bacteria</taxon>
        <taxon>Bacillati</taxon>
        <taxon>Bacillota</taxon>
        <taxon>Bacilli</taxon>
        <taxon>Lactobacillales</taxon>
        <taxon>Lactobacillaceae</taxon>
        <taxon>Weissella</taxon>
    </lineage>
</organism>
<dbReference type="Proteomes" id="UP000185473">
    <property type="component" value="Chromosome"/>
</dbReference>
<dbReference type="STRING" id="1631871.FOL01_0164"/>